<evidence type="ECO:0000256" key="3">
    <source>
        <dbReference type="ARBA" id="ARBA00022833"/>
    </source>
</evidence>
<dbReference type="Pfam" id="PF05485">
    <property type="entry name" value="THAP"/>
    <property type="match status" value="1"/>
</dbReference>
<dbReference type="PANTHER" id="PTHR46927:SF3">
    <property type="entry name" value="THAP-TYPE DOMAIN-CONTAINING PROTEIN"/>
    <property type="match status" value="1"/>
</dbReference>
<dbReference type="PANTHER" id="PTHR46927">
    <property type="entry name" value="AGAP005574-PA"/>
    <property type="match status" value="1"/>
</dbReference>
<keyword evidence="6" id="KW-0175">Coiled coil</keyword>
<dbReference type="GO" id="GO:0003677">
    <property type="term" value="F:DNA binding"/>
    <property type="evidence" value="ECO:0007669"/>
    <property type="project" value="UniProtKB-UniRule"/>
</dbReference>
<keyword evidence="2 5" id="KW-0863">Zinc-finger</keyword>
<keyword evidence="3" id="KW-0862">Zinc</keyword>
<protein>
    <recommendedName>
        <fullName evidence="7">THAP-type domain-containing protein</fullName>
    </recommendedName>
</protein>
<dbReference type="InParanoid" id="A0A0Q9WI31"/>
<feature type="domain" description="THAP-type" evidence="7">
    <location>
        <begin position="1"/>
        <end position="85"/>
    </location>
</feature>
<dbReference type="SMART" id="SM00980">
    <property type="entry name" value="THAP"/>
    <property type="match status" value="1"/>
</dbReference>
<dbReference type="SUPFAM" id="SSF57716">
    <property type="entry name" value="Glucocorticoid receptor-like (DNA-binding domain)"/>
    <property type="match status" value="1"/>
</dbReference>
<dbReference type="Gene3D" id="6.20.210.20">
    <property type="entry name" value="THAP domain"/>
    <property type="match status" value="1"/>
</dbReference>
<dbReference type="PROSITE" id="PS50950">
    <property type="entry name" value="ZF_THAP"/>
    <property type="match status" value="1"/>
</dbReference>
<dbReference type="InterPro" id="IPR038441">
    <property type="entry name" value="THAP_Znf_sf"/>
</dbReference>
<dbReference type="Proteomes" id="UP000008792">
    <property type="component" value="Unassembled WGS sequence"/>
</dbReference>
<keyword evidence="9" id="KW-1185">Reference proteome</keyword>
<dbReference type="SMART" id="SM00692">
    <property type="entry name" value="DM3"/>
    <property type="match status" value="1"/>
</dbReference>
<dbReference type="OrthoDB" id="4327074at2759"/>
<evidence type="ECO:0000256" key="1">
    <source>
        <dbReference type="ARBA" id="ARBA00022723"/>
    </source>
</evidence>
<sequence>MKCSVRNCDSTSSTDRKTVSFFQLPKSSKIAKKWLLFCDNPQLKNRKSTFVCSDHFRPEDIGGGGALGTAMCRRRLRLGAMPCIRKSDSVPSKERIKAREQCSSERLENDLLASSKVTETTSEPQDNEVIQETNCETQALSESLLSAKPKPDKNFDKLDTESSEAVIDELSNQVKDLRLENFRLQVNIKLAQRNYKAEIKKLKNKLEQARSQILQLEMQLEDNK</sequence>
<evidence type="ECO:0000256" key="5">
    <source>
        <dbReference type="PROSITE-ProRule" id="PRU00309"/>
    </source>
</evidence>
<evidence type="ECO:0000313" key="9">
    <source>
        <dbReference type="Proteomes" id="UP000008792"/>
    </source>
</evidence>
<evidence type="ECO:0000259" key="7">
    <source>
        <dbReference type="PROSITE" id="PS50950"/>
    </source>
</evidence>
<organism evidence="8 9">
    <name type="scientific">Drosophila virilis</name>
    <name type="common">Fruit fly</name>
    <dbReference type="NCBI Taxonomy" id="7244"/>
    <lineage>
        <taxon>Eukaryota</taxon>
        <taxon>Metazoa</taxon>
        <taxon>Ecdysozoa</taxon>
        <taxon>Arthropoda</taxon>
        <taxon>Hexapoda</taxon>
        <taxon>Insecta</taxon>
        <taxon>Pterygota</taxon>
        <taxon>Neoptera</taxon>
        <taxon>Endopterygota</taxon>
        <taxon>Diptera</taxon>
        <taxon>Brachycera</taxon>
        <taxon>Muscomorpha</taxon>
        <taxon>Ephydroidea</taxon>
        <taxon>Drosophilidae</taxon>
        <taxon>Drosophila</taxon>
    </lineage>
</organism>
<evidence type="ECO:0000313" key="8">
    <source>
        <dbReference type="EMBL" id="KRF81815.1"/>
    </source>
</evidence>
<feature type="coiled-coil region" evidence="6">
    <location>
        <begin position="160"/>
        <end position="223"/>
    </location>
</feature>
<accession>A0A0Q9WI31</accession>
<gene>
    <name evidence="8" type="primary">Dvir\GJ26348</name>
    <name evidence="8" type="ORF">Dvir_GJ26348</name>
</gene>
<dbReference type="AlphaFoldDB" id="A0A0Q9WI31"/>
<evidence type="ECO:0000256" key="4">
    <source>
        <dbReference type="ARBA" id="ARBA00023125"/>
    </source>
</evidence>
<keyword evidence="1" id="KW-0479">Metal-binding</keyword>
<evidence type="ECO:0000256" key="2">
    <source>
        <dbReference type="ARBA" id="ARBA00022771"/>
    </source>
</evidence>
<keyword evidence="4 5" id="KW-0238">DNA-binding</keyword>
<name>A0A0Q9WI31_DROVI</name>
<evidence type="ECO:0000256" key="6">
    <source>
        <dbReference type="SAM" id="Coils"/>
    </source>
</evidence>
<dbReference type="GO" id="GO:0008270">
    <property type="term" value="F:zinc ion binding"/>
    <property type="evidence" value="ECO:0007669"/>
    <property type="project" value="UniProtKB-KW"/>
</dbReference>
<proteinExistence type="predicted"/>
<dbReference type="EMBL" id="CH940649">
    <property type="protein sequence ID" value="KRF81815.1"/>
    <property type="molecule type" value="Genomic_DNA"/>
</dbReference>
<dbReference type="InterPro" id="IPR006612">
    <property type="entry name" value="THAP_Znf"/>
</dbReference>
<dbReference type="InterPro" id="IPR052224">
    <property type="entry name" value="THAP_domain_protein"/>
</dbReference>
<reference evidence="8 9" key="1">
    <citation type="journal article" date="2007" name="Nature">
        <title>Evolution of genes and genomes on the Drosophila phylogeny.</title>
        <authorList>
            <consortium name="Drosophila 12 Genomes Consortium"/>
            <person name="Clark A.G."/>
            <person name="Eisen M.B."/>
            <person name="Smith D.R."/>
            <person name="Bergman C.M."/>
            <person name="Oliver B."/>
            <person name="Markow T.A."/>
            <person name="Kaufman T.C."/>
            <person name="Kellis M."/>
            <person name="Gelbart W."/>
            <person name="Iyer V.N."/>
            <person name="Pollard D.A."/>
            <person name="Sackton T.B."/>
            <person name="Larracuente A.M."/>
            <person name="Singh N.D."/>
            <person name="Abad J.P."/>
            <person name="Abt D.N."/>
            <person name="Adryan B."/>
            <person name="Aguade M."/>
            <person name="Akashi H."/>
            <person name="Anderson W.W."/>
            <person name="Aquadro C.F."/>
            <person name="Ardell D.H."/>
            <person name="Arguello R."/>
            <person name="Artieri C.G."/>
            <person name="Barbash D.A."/>
            <person name="Barker D."/>
            <person name="Barsanti P."/>
            <person name="Batterham P."/>
            <person name="Batzoglou S."/>
            <person name="Begun D."/>
            <person name="Bhutkar A."/>
            <person name="Blanco E."/>
            <person name="Bosak S.A."/>
            <person name="Bradley R.K."/>
            <person name="Brand A.D."/>
            <person name="Brent M.R."/>
            <person name="Brooks A.N."/>
            <person name="Brown R.H."/>
            <person name="Butlin R.K."/>
            <person name="Caggese C."/>
            <person name="Calvi B.R."/>
            <person name="Bernardo de Carvalho A."/>
            <person name="Caspi A."/>
            <person name="Castrezana S."/>
            <person name="Celniker S.E."/>
            <person name="Chang J.L."/>
            <person name="Chapple C."/>
            <person name="Chatterji S."/>
            <person name="Chinwalla A."/>
            <person name="Civetta A."/>
            <person name="Clifton S.W."/>
            <person name="Comeron J.M."/>
            <person name="Costello J.C."/>
            <person name="Coyne J.A."/>
            <person name="Daub J."/>
            <person name="David R.G."/>
            <person name="Delcher A.L."/>
            <person name="Delehaunty K."/>
            <person name="Do C.B."/>
            <person name="Ebling H."/>
            <person name="Edwards K."/>
            <person name="Eickbush T."/>
            <person name="Evans J.D."/>
            <person name="Filipski A."/>
            <person name="Findeiss S."/>
            <person name="Freyhult E."/>
            <person name="Fulton L."/>
            <person name="Fulton R."/>
            <person name="Garcia A.C."/>
            <person name="Gardiner A."/>
            <person name="Garfield D.A."/>
            <person name="Garvin B.E."/>
            <person name="Gibson G."/>
            <person name="Gilbert D."/>
            <person name="Gnerre S."/>
            <person name="Godfrey J."/>
            <person name="Good R."/>
            <person name="Gotea V."/>
            <person name="Gravely B."/>
            <person name="Greenberg A.J."/>
            <person name="Griffiths-Jones S."/>
            <person name="Gross S."/>
            <person name="Guigo R."/>
            <person name="Gustafson E.A."/>
            <person name="Haerty W."/>
            <person name="Hahn M.W."/>
            <person name="Halligan D.L."/>
            <person name="Halpern A.L."/>
            <person name="Halter G.M."/>
            <person name="Han M.V."/>
            <person name="Heger A."/>
            <person name="Hillier L."/>
            <person name="Hinrichs A.S."/>
            <person name="Holmes I."/>
            <person name="Hoskins R.A."/>
            <person name="Hubisz M.J."/>
            <person name="Hultmark D."/>
            <person name="Huntley M.A."/>
            <person name="Jaffe D.B."/>
            <person name="Jagadeeshan S."/>
            <person name="Jeck W.R."/>
            <person name="Johnson J."/>
            <person name="Jones C.D."/>
            <person name="Jordan W.C."/>
            <person name="Karpen G.H."/>
            <person name="Kataoka E."/>
            <person name="Keightley P.D."/>
            <person name="Kheradpour P."/>
            <person name="Kirkness E.F."/>
            <person name="Koerich L.B."/>
            <person name="Kristiansen K."/>
            <person name="Kudrna D."/>
            <person name="Kulathinal R.J."/>
            <person name="Kumar S."/>
            <person name="Kwok R."/>
            <person name="Lander E."/>
            <person name="Langley C.H."/>
            <person name="Lapoint R."/>
            <person name="Lazzaro B.P."/>
            <person name="Lee S.J."/>
            <person name="Levesque L."/>
            <person name="Li R."/>
            <person name="Lin C.F."/>
            <person name="Lin M.F."/>
            <person name="Lindblad-Toh K."/>
            <person name="Llopart A."/>
            <person name="Long M."/>
            <person name="Low L."/>
            <person name="Lozovsky E."/>
            <person name="Lu J."/>
            <person name="Luo M."/>
            <person name="Machado C.A."/>
            <person name="Makalowski W."/>
            <person name="Marzo M."/>
            <person name="Matsuda M."/>
            <person name="Matzkin L."/>
            <person name="McAllister B."/>
            <person name="McBride C.S."/>
            <person name="McKernan B."/>
            <person name="McKernan K."/>
            <person name="Mendez-Lago M."/>
            <person name="Minx P."/>
            <person name="Mollenhauer M.U."/>
            <person name="Montooth K."/>
            <person name="Mount S.M."/>
            <person name="Mu X."/>
            <person name="Myers E."/>
            <person name="Negre B."/>
            <person name="Newfeld S."/>
            <person name="Nielsen R."/>
            <person name="Noor M.A."/>
            <person name="O'Grady P."/>
            <person name="Pachter L."/>
            <person name="Papaceit M."/>
            <person name="Parisi M.J."/>
            <person name="Parisi M."/>
            <person name="Parts L."/>
            <person name="Pedersen J.S."/>
            <person name="Pesole G."/>
            <person name="Phillippy A.M."/>
            <person name="Ponting C.P."/>
            <person name="Pop M."/>
            <person name="Porcelli D."/>
            <person name="Powell J.R."/>
            <person name="Prohaska S."/>
            <person name="Pruitt K."/>
            <person name="Puig M."/>
            <person name="Quesneville H."/>
            <person name="Ram K.R."/>
            <person name="Rand D."/>
            <person name="Rasmussen M.D."/>
            <person name="Reed L.K."/>
            <person name="Reenan R."/>
            <person name="Reily A."/>
            <person name="Remington K.A."/>
            <person name="Rieger T.T."/>
            <person name="Ritchie M.G."/>
            <person name="Robin C."/>
            <person name="Rogers Y.H."/>
            <person name="Rohde C."/>
            <person name="Rozas J."/>
            <person name="Rubenfield M.J."/>
            <person name="Ruiz A."/>
            <person name="Russo S."/>
            <person name="Salzberg S.L."/>
            <person name="Sanchez-Gracia A."/>
            <person name="Saranga D.J."/>
            <person name="Sato H."/>
            <person name="Schaeffer S.W."/>
            <person name="Schatz M.C."/>
            <person name="Schlenke T."/>
            <person name="Schwartz R."/>
            <person name="Segarra C."/>
            <person name="Singh R.S."/>
            <person name="Sirot L."/>
            <person name="Sirota M."/>
            <person name="Sisneros N.B."/>
            <person name="Smith C.D."/>
            <person name="Smith T.F."/>
            <person name="Spieth J."/>
            <person name="Stage D.E."/>
            <person name="Stark A."/>
            <person name="Stephan W."/>
            <person name="Strausberg R.L."/>
            <person name="Strempel S."/>
            <person name="Sturgill D."/>
            <person name="Sutton G."/>
            <person name="Sutton G.G."/>
            <person name="Tao W."/>
            <person name="Teichmann S."/>
            <person name="Tobari Y.N."/>
            <person name="Tomimura Y."/>
            <person name="Tsolas J.M."/>
            <person name="Valente V.L."/>
            <person name="Venter E."/>
            <person name="Venter J.C."/>
            <person name="Vicario S."/>
            <person name="Vieira F.G."/>
            <person name="Vilella A.J."/>
            <person name="Villasante A."/>
            <person name="Walenz B."/>
            <person name="Wang J."/>
            <person name="Wasserman M."/>
            <person name="Watts T."/>
            <person name="Wilson D."/>
            <person name="Wilson R.K."/>
            <person name="Wing R.A."/>
            <person name="Wolfner M.F."/>
            <person name="Wong A."/>
            <person name="Wong G.K."/>
            <person name="Wu C.I."/>
            <person name="Wu G."/>
            <person name="Yamamoto D."/>
            <person name="Yang H.P."/>
            <person name="Yang S.P."/>
            <person name="Yorke J.A."/>
            <person name="Yoshida K."/>
            <person name="Zdobnov E."/>
            <person name="Zhang P."/>
            <person name="Zhang Y."/>
            <person name="Zimin A.V."/>
            <person name="Baldwin J."/>
            <person name="Abdouelleil A."/>
            <person name="Abdulkadir J."/>
            <person name="Abebe A."/>
            <person name="Abera B."/>
            <person name="Abreu J."/>
            <person name="Acer S.C."/>
            <person name="Aftuck L."/>
            <person name="Alexander A."/>
            <person name="An P."/>
            <person name="Anderson E."/>
            <person name="Anderson S."/>
            <person name="Arachi H."/>
            <person name="Azer M."/>
            <person name="Bachantsang P."/>
            <person name="Barry A."/>
            <person name="Bayul T."/>
            <person name="Berlin A."/>
            <person name="Bessette D."/>
            <person name="Bloom T."/>
            <person name="Blye J."/>
            <person name="Boguslavskiy L."/>
            <person name="Bonnet C."/>
            <person name="Boukhgalter B."/>
            <person name="Bourzgui I."/>
            <person name="Brown A."/>
            <person name="Cahill P."/>
            <person name="Channer S."/>
            <person name="Cheshatsang Y."/>
            <person name="Chuda L."/>
            <person name="Citroen M."/>
            <person name="Collymore A."/>
            <person name="Cooke P."/>
            <person name="Costello M."/>
            <person name="D'Aco K."/>
            <person name="Daza R."/>
            <person name="De Haan G."/>
            <person name="DeGray S."/>
            <person name="DeMaso C."/>
            <person name="Dhargay N."/>
            <person name="Dooley K."/>
            <person name="Dooley E."/>
            <person name="Doricent M."/>
            <person name="Dorje P."/>
            <person name="Dorjee K."/>
            <person name="Dupes A."/>
            <person name="Elong R."/>
            <person name="Falk J."/>
            <person name="Farina A."/>
            <person name="Faro S."/>
            <person name="Ferguson D."/>
            <person name="Fisher S."/>
            <person name="Foley C.D."/>
            <person name="Franke A."/>
            <person name="Friedrich D."/>
            <person name="Gadbois L."/>
            <person name="Gearin G."/>
            <person name="Gearin C.R."/>
            <person name="Giannoukos G."/>
            <person name="Goode T."/>
            <person name="Graham J."/>
            <person name="Grandbois E."/>
            <person name="Grewal S."/>
            <person name="Gyaltsen K."/>
            <person name="Hafez N."/>
            <person name="Hagos B."/>
            <person name="Hall J."/>
            <person name="Henson C."/>
            <person name="Hollinger A."/>
            <person name="Honan T."/>
            <person name="Huard M.D."/>
            <person name="Hughes L."/>
            <person name="Hurhula B."/>
            <person name="Husby M.E."/>
            <person name="Kamat A."/>
            <person name="Kanga B."/>
            <person name="Kashin S."/>
            <person name="Khazanovich D."/>
            <person name="Kisner P."/>
            <person name="Lance K."/>
            <person name="Lara M."/>
            <person name="Lee W."/>
            <person name="Lennon N."/>
            <person name="Letendre F."/>
            <person name="LeVine R."/>
            <person name="Lipovsky A."/>
            <person name="Liu X."/>
            <person name="Liu J."/>
            <person name="Liu S."/>
            <person name="Lokyitsang T."/>
            <person name="Lokyitsang Y."/>
            <person name="Lubonja R."/>
            <person name="Lui A."/>
            <person name="MacDonald P."/>
            <person name="Magnisalis V."/>
            <person name="Maru K."/>
            <person name="Matthews C."/>
            <person name="McCusker W."/>
            <person name="McDonough S."/>
            <person name="Mehta T."/>
            <person name="Meldrim J."/>
            <person name="Meneus L."/>
            <person name="Mihai O."/>
            <person name="Mihalev A."/>
            <person name="Mihova T."/>
            <person name="Mittelman R."/>
            <person name="Mlenga V."/>
            <person name="Montmayeur A."/>
            <person name="Mulrain L."/>
            <person name="Navidi A."/>
            <person name="Naylor J."/>
            <person name="Negash T."/>
            <person name="Nguyen T."/>
            <person name="Nguyen N."/>
            <person name="Nicol R."/>
            <person name="Norbu C."/>
            <person name="Norbu N."/>
            <person name="Novod N."/>
            <person name="O'Neill B."/>
            <person name="Osman S."/>
            <person name="Markiewicz E."/>
            <person name="Oyono O.L."/>
            <person name="Patti C."/>
            <person name="Phunkhang P."/>
            <person name="Pierre F."/>
            <person name="Priest M."/>
            <person name="Raghuraman S."/>
            <person name="Rege F."/>
            <person name="Reyes R."/>
            <person name="Rise C."/>
            <person name="Rogov P."/>
            <person name="Ross K."/>
            <person name="Ryan E."/>
            <person name="Settipalli S."/>
            <person name="Shea T."/>
            <person name="Sherpa N."/>
            <person name="Shi L."/>
            <person name="Shih D."/>
            <person name="Sparrow T."/>
            <person name="Spaulding J."/>
            <person name="Stalker J."/>
            <person name="Stange-Thomann N."/>
            <person name="Stavropoulos S."/>
            <person name="Stone C."/>
            <person name="Strader C."/>
            <person name="Tesfaye S."/>
            <person name="Thomson T."/>
            <person name="Thoulutsang Y."/>
            <person name="Thoulutsang D."/>
            <person name="Topham K."/>
            <person name="Topping I."/>
            <person name="Tsamla T."/>
            <person name="Vassiliev H."/>
            <person name="Vo A."/>
            <person name="Wangchuk T."/>
            <person name="Wangdi T."/>
            <person name="Weiand M."/>
            <person name="Wilkinson J."/>
            <person name="Wilson A."/>
            <person name="Yadav S."/>
            <person name="Young G."/>
            <person name="Yu Q."/>
            <person name="Zembek L."/>
            <person name="Zhong D."/>
            <person name="Zimmer A."/>
            <person name="Zwirko Z."/>
            <person name="Jaffe D.B."/>
            <person name="Alvarez P."/>
            <person name="Brockman W."/>
            <person name="Butler J."/>
            <person name="Chin C."/>
            <person name="Gnerre S."/>
            <person name="Grabherr M."/>
            <person name="Kleber M."/>
            <person name="Mauceli E."/>
            <person name="MacCallum I."/>
        </authorList>
    </citation>
    <scope>NUCLEOTIDE SEQUENCE [LARGE SCALE GENOMIC DNA]</scope>
    <source>
        <strain evidence="9">Tucson 15010-1051.87</strain>
    </source>
</reference>